<proteinExistence type="predicted"/>
<dbReference type="InterPro" id="IPR019111">
    <property type="entry name" value="PRESA_N"/>
</dbReference>
<dbReference type="InterPro" id="IPR006526">
    <property type="entry name" value="Export_prot_PHISTa/b/c"/>
</dbReference>
<organism evidence="2 3">
    <name type="scientific">Plasmodium falciparum RAJ116</name>
    <dbReference type="NCBI Taxonomy" id="580058"/>
    <lineage>
        <taxon>Eukaryota</taxon>
        <taxon>Sar</taxon>
        <taxon>Alveolata</taxon>
        <taxon>Apicomplexa</taxon>
        <taxon>Aconoidasida</taxon>
        <taxon>Haemosporida</taxon>
        <taxon>Plasmodiidae</taxon>
        <taxon>Plasmodium</taxon>
        <taxon>Plasmodium (Laverania)</taxon>
    </lineage>
</organism>
<accession>A0A0L0CYY9</accession>
<sequence length="241" mass="28423">MKYDYVEYFSEENHIPNTTKVRLIMLKIMKFLINYWSIVGCSAKLKLINISESESVEHTRLNSTSENVDLENSIDEPNNNISFDSEGFNSEDDVKYNDVTTEGKYNNINYNDLSKQLTLEELHIVLDNLEKRPSKEDFYNIWDHVLGITKKGFDDMKPICVNTEYRTWYKSMNAIGEVLSSTDRGNTLNFYNLVKDGASIDEIKNYMYSFIKYYDILKLDLYNEHRNIFTERMKNPQRLTI</sequence>
<dbReference type="OrthoDB" id="378646at2759"/>
<dbReference type="Proteomes" id="UP000054566">
    <property type="component" value="Unassembled WGS sequence"/>
</dbReference>
<evidence type="ECO:0000259" key="1">
    <source>
        <dbReference type="Pfam" id="PF09687"/>
    </source>
</evidence>
<gene>
    <name evidence="2" type="ORF">PFLG_01861</name>
</gene>
<dbReference type="NCBIfam" id="TIGR01639">
    <property type="entry name" value="P_fal_TIGR01639"/>
    <property type="match status" value="1"/>
</dbReference>
<dbReference type="EMBL" id="GG664558">
    <property type="protein sequence ID" value="KNC37523.1"/>
    <property type="molecule type" value="Genomic_DNA"/>
</dbReference>
<reference evidence="3" key="2">
    <citation type="submission" date="2015-07" db="EMBL/GenBank/DDBJ databases">
        <title>The genome sequence of Plasmodium falciparum RAJ116.</title>
        <authorList>
            <consortium name="The Broad Institute Genome Sequencing Platform"/>
            <person name="Volkman S.K."/>
            <person name="Neafsey D.E."/>
            <person name="Dash A.P."/>
            <person name="Chitnis C.E."/>
            <person name="Hartl D.L."/>
            <person name="Young S.K."/>
            <person name="Kodira C.D."/>
            <person name="Zeng Q."/>
            <person name="Koehrsen M."/>
            <person name="Godfrey P."/>
            <person name="Alvarado L."/>
            <person name="Berlin A."/>
            <person name="Borenstein D."/>
            <person name="Chen Z."/>
            <person name="Engels R."/>
            <person name="Freedman E."/>
            <person name="Gellesch M."/>
            <person name="Goldberg J."/>
            <person name="Griggs A."/>
            <person name="Gujja S."/>
            <person name="Heiman D."/>
            <person name="Hepburn T."/>
            <person name="Howarth C."/>
            <person name="Jen D."/>
            <person name="Larson L."/>
            <person name="Lewis B."/>
            <person name="Mehta T."/>
            <person name="Park D."/>
            <person name="Pearson M."/>
            <person name="Roberts A."/>
            <person name="Saif S."/>
            <person name="Shea T."/>
            <person name="Shenoy N."/>
            <person name="Sisk P."/>
            <person name="Stolte C."/>
            <person name="Sykes S."/>
            <person name="Walk T."/>
            <person name="White J."/>
            <person name="Yandava C."/>
            <person name="Wirth D.F."/>
            <person name="Nusbaum C."/>
            <person name="Birren B."/>
        </authorList>
    </citation>
    <scope>NUCLEOTIDE SEQUENCE [LARGE SCALE GENOMIC DNA]</scope>
    <source>
        <strain evidence="3">RAJ116</strain>
    </source>
</reference>
<evidence type="ECO:0000313" key="2">
    <source>
        <dbReference type="EMBL" id="KNC37523.1"/>
    </source>
</evidence>
<name>A0A0L0CYY9_PLAFA</name>
<dbReference type="Pfam" id="PF09687">
    <property type="entry name" value="PRESAN"/>
    <property type="match status" value="1"/>
</dbReference>
<evidence type="ECO:0000313" key="3">
    <source>
        <dbReference type="Proteomes" id="UP000054566"/>
    </source>
</evidence>
<feature type="domain" description="Plasmodium RESA N-terminal" evidence="1">
    <location>
        <begin position="116"/>
        <end position="157"/>
    </location>
</feature>
<dbReference type="AlphaFoldDB" id="A0A0L0CYY9"/>
<reference evidence="3" key="1">
    <citation type="submission" date="2015-07" db="EMBL/GenBank/DDBJ databases">
        <title>Annotation of Plasmodium falciparum RAJ116.</title>
        <authorList>
            <consortium name="The Broad Institute Genome Sequencing Platform"/>
            <person name="Volkman S.K."/>
            <person name="Neafsey D.E."/>
            <person name="Dash A.P."/>
            <person name="Chitnis C.E."/>
            <person name="Hartl D.L."/>
            <person name="Young S.K."/>
            <person name="Zeng Q."/>
            <person name="Koehrsen M."/>
            <person name="Alvarado L."/>
            <person name="Berlin A."/>
            <person name="Borenstein D."/>
            <person name="Chapman S.B."/>
            <person name="Chen Z."/>
            <person name="Engels R."/>
            <person name="Freedman E."/>
            <person name="Gellesch M."/>
            <person name="Goldberg J."/>
            <person name="Griggs A."/>
            <person name="Gujja S."/>
            <person name="Heilman E.R."/>
            <person name="Heiman D.I."/>
            <person name="Howarth C."/>
            <person name="Jen D."/>
            <person name="Larson L."/>
            <person name="Mehta T."/>
            <person name="Neiman D."/>
            <person name="Park D."/>
            <person name="Pearson M."/>
            <person name="Roberts A."/>
            <person name="Saif S."/>
            <person name="Shea T."/>
            <person name="Shenoy N."/>
            <person name="Sisk P."/>
            <person name="Stolte C."/>
            <person name="Sykes S."/>
            <person name="Walk T."/>
            <person name="White J."/>
            <person name="Yandava C."/>
            <person name="Haas B."/>
            <person name="Henn M.R."/>
            <person name="Nusbaum C."/>
            <person name="Birren B."/>
        </authorList>
    </citation>
    <scope>NUCLEOTIDE SEQUENCE [LARGE SCALE GENOMIC DNA]</scope>
    <source>
        <strain evidence="3">RAJ116</strain>
    </source>
</reference>
<protein>
    <recommendedName>
        <fullName evidence="1">Plasmodium RESA N-terminal domain-containing protein</fullName>
    </recommendedName>
</protein>